<dbReference type="EMBL" id="DF237577">
    <property type="protein sequence ID" value="GAQ90326.1"/>
    <property type="molecule type" value="Genomic_DNA"/>
</dbReference>
<dbReference type="OMA" id="HYSEVTT"/>
<protein>
    <submittedName>
        <fullName evidence="1">Uncharacterized protein</fullName>
    </submittedName>
</protein>
<dbReference type="AlphaFoldDB" id="A0A1Y1INH2"/>
<organism evidence="1 2">
    <name type="scientific">Klebsormidium nitens</name>
    <name type="common">Green alga</name>
    <name type="synonym">Ulothrix nitens</name>
    <dbReference type="NCBI Taxonomy" id="105231"/>
    <lineage>
        <taxon>Eukaryota</taxon>
        <taxon>Viridiplantae</taxon>
        <taxon>Streptophyta</taxon>
        <taxon>Klebsormidiophyceae</taxon>
        <taxon>Klebsormidiales</taxon>
        <taxon>Klebsormidiaceae</taxon>
        <taxon>Klebsormidium</taxon>
    </lineage>
</organism>
<accession>A0A1Y1INH2</accession>
<feature type="non-terminal residue" evidence="1">
    <location>
        <position position="1"/>
    </location>
</feature>
<gene>
    <name evidence="1" type="ORF">KFL_006280010</name>
</gene>
<dbReference type="Proteomes" id="UP000054558">
    <property type="component" value="Unassembled WGS sequence"/>
</dbReference>
<reference evidence="1 2" key="1">
    <citation type="journal article" date="2014" name="Nat. Commun.">
        <title>Klebsormidium flaccidum genome reveals primary factors for plant terrestrial adaptation.</title>
        <authorList>
            <person name="Hori K."/>
            <person name="Maruyama F."/>
            <person name="Fujisawa T."/>
            <person name="Togashi T."/>
            <person name="Yamamoto N."/>
            <person name="Seo M."/>
            <person name="Sato S."/>
            <person name="Yamada T."/>
            <person name="Mori H."/>
            <person name="Tajima N."/>
            <person name="Moriyama T."/>
            <person name="Ikeuchi M."/>
            <person name="Watanabe M."/>
            <person name="Wada H."/>
            <person name="Kobayashi K."/>
            <person name="Saito M."/>
            <person name="Masuda T."/>
            <person name="Sasaki-Sekimoto Y."/>
            <person name="Mashiguchi K."/>
            <person name="Awai K."/>
            <person name="Shimojima M."/>
            <person name="Masuda S."/>
            <person name="Iwai M."/>
            <person name="Nobusawa T."/>
            <person name="Narise T."/>
            <person name="Kondo S."/>
            <person name="Saito H."/>
            <person name="Sato R."/>
            <person name="Murakawa M."/>
            <person name="Ihara Y."/>
            <person name="Oshima-Yamada Y."/>
            <person name="Ohtaka K."/>
            <person name="Satoh M."/>
            <person name="Sonobe K."/>
            <person name="Ishii M."/>
            <person name="Ohtani R."/>
            <person name="Kanamori-Sato M."/>
            <person name="Honoki R."/>
            <person name="Miyazaki D."/>
            <person name="Mochizuki H."/>
            <person name="Umetsu J."/>
            <person name="Higashi K."/>
            <person name="Shibata D."/>
            <person name="Kamiya Y."/>
            <person name="Sato N."/>
            <person name="Nakamura Y."/>
            <person name="Tabata S."/>
            <person name="Ida S."/>
            <person name="Kurokawa K."/>
            <person name="Ohta H."/>
        </authorList>
    </citation>
    <scope>NUCLEOTIDE SEQUENCE [LARGE SCALE GENOMIC DNA]</scope>
    <source>
        <strain evidence="1 2">NIES-2285</strain>
    </source>
</reference>
<name>A0A1Y1INH2_KLENI</name>
<keyword evidence="2" id="KW-1185">Reference proteome</keyword>
<evidence type="ECO:0000313" key="1">
    <source>
        <dbReference type="EMBL" id="GAQ90326.1"/>
    </source>
</evidence>
<evidence type="ECO:0000313" key="2">
    <source>
        <dbReference type="Proteomes" id="UP000054558"/>
    </source>
</evidence>
<sequence length="128" mass="14568">CSGELVQSLANARRDYVHSGEDHYSEVTTKASELCESLGDLAVVARRRDFEPFLYGQDSLEYVRGQIVAPASRTKELTQALGLRRLELRDDSRLCNDYIEFGVGDIDEIVDIMDEMRLYYAHTTTQTK</sequence>
<proteinExistence type="predicted"/>